<organism evidence="2 3">
    <name type="scientific">Belliella buryatensis</name>
    <dbReference type="NCBI Taxonomy" id="1500549"/>
    <lineage>
        <taxon>Bacteria</taxon>
        <taxon>Pseudomonadati</taxon>
        <taxon>Bacteroidota</taxon>
        <taxon>Cytophagia</taxon>
        <taxon>Cytophagales</taxon>
        <taxon>Cyclobacteriaceae</taxon>
        <taxon>Belliella</taxon>
    </lineage>
</organism>
<accession>A0A239GS18</accession>
<gene>
    <name evidence="2" type="ORF">SAMN06295967_11844</name>
</gene>
<keyword evidence="3" id="KW-1185">Reference proteome</keyword>
<sequence>MSWSGGKDSAFALWKLMNDAKFEVVRLHTTFGEENRRVGMHGIHESLLEQQAESIGLPLDKLYYPASGDNTAYETVINKYLDDLKEADIGSIAFGDIFLEDLKIYRENQLTKKNFKAVFPLWNAKTTQTARDFIAAGFQTMICAADADLIAEKWVGKIFNLDFLDNLPSQVDPCGENGEFHTFCYDGPLFKKAIAVNTREVLSKSYHFTTTEGKEIEKKFWFADLK</sequence>
<dbReference type="RefSeq" id="WP_245812764.1">
    <property type="nucleotide sequence ID" value="NZ_FZOK01000018.1"/>
</dbReference>
<dbReference type="AlphaFoldDB" id="A0A239GS18"/>
<protein>
    <submittedName>
        <fullName evidence="2">MJ0570-related uncharacterized domain-containing protein</fullName>
    </submittedName>
</protein>
<name>A0A239GS18_9BACT</name>
<dbReference type="InterPro" id="IPR014729">
    <property type="entry name" value="Rossmann-like_a/b/a_fold"/>
</dbReference>
<dbReference type="Gene3D" id="3.90.1490.10">
    <property type="entry name" value="putative n-type atp pyrophosphatase, domain 2"/>
    <property type="match status" value="1"/>
</dbReference>
<dbReference type="Gene3D" id="3.40.50.620">
    <property type="entry name" value="HUPs"/>
    <property type="match status" value="1"/>
</dbReference>
<dbReference type="NCBIfam" id="TIGR00290">
    <property type="entry name" value="MJ0570_dom"/>
    <property type="match status" value="1"/>
</dbReference>
<dbReference type="Pfam" id="PF01902">
    <property type="entry name" value="Diphthami_syn_2"/>
    <property type="match status" value="1"/>
</dbReference>
<reference evidence="3" key="1">
    <citation type="submission" date="2017-06" db="EMBL/GenBank/DDBJ databases">
        <authorList>
            <person name="Varghese N."/>
            <person name="Submissions S."/>
        </authorList>
    </citation>
    <scope>NUCLEOTIDE SEQUENCE [LARGE SCALE GENOMIC DNA]</scope>
    <source>
        <strain evidence="3">5C</strain>
    </source>
</reference>
<dbReference type="CDD" id="cd01994">
    <property type="entry name" value="AANH_PF0828-like"/>
    <property type="match status" value="1"/>
</dbReference>
<proteinExistence type="predicted"/>
<evidence type="ECO:0000259" key="1">
    <source>
        <dbReference type="Pfam" id="PF01902"/>
    </source>
</evidence>
<dbReference type="Proteomes" id="UP000198480">
    <property type="component" value="Unassembled WGS sequence"/>
</dbReference>
<evidence type="ECO:0000313" key="2">
    <source>
        <dbReference type="EMBL" id="SNS71675.1"/>
    </source>
</evidence>
<dbReference type="EMBL" id="FZOK01000018">
    <property type="protein sequence ID" value="SNS71675.1"/>
    <property type="molecule type" value="Genomic_DNA"/>
</dbReference>
<dbReference type="SUPFAM" id="SSF52402">
    <property type="entry name" value="Adenine nucleotide alpha hydrolases-like"/>
    <property type="match status" value="1"/>
</dbReference>
<evidence type="ECO:0000313" key="3">
    <source>
        <dbReference type="Proteomes" id="UP000198480"/>
    </source>
</evidence>
<feature type="domain" description="Diphthamide synthase" evidence="1">
    <location>
        <begin position="3"/>
        <end position="202"/>
    </location>
</feature>
<dbReference type="InterPro" id="IPR002761">
    <property type="entry name" value="Diphthami_syn_dom"/>
</dbReference>